<proteinExistence type="predicted"/>
<sequence>MQQSGDGVQRGGFSRAVGPDEGDNLSFVHVEGNALDGVNAAVKDVQVLCG</sequence>
<organism evidence="2">
    <name type="scientific">bioreactor metagenome</name>
    <dbReference type="NCBI Taxonomy" id="1076179"/>
    <lineage>
        <taxon>unclassified sequences</taxon>
        <taxon>metagenomes</taxon>
        <taxon>ecological metagenomes</taxon>
    </lineage>
</organism>
<comment type="caution">
    <text evidence="2">The sequence shown here is derived from an EMBL/GenBank/DDBJ whole genome shotgun (WGS) entry which is preliminary data.</text>
</comment>
<feature type="region of interest" description="Disordered" evidence="1">
    <location>
        <begin position="1"/>
        <end position="21"/>
    </location>
</feature>
<evidence type="ECO:0000256" key="1">
    <source>
        <dbReference type="SAM" id="MobiDB-lite"/>
    </source>
</evidence>
<gene>
    <name evidence="2" type="ORF">SDC9_114480</name>
</gene>
<protein>
    <submittedName>
        <fullName evidence="2">Uncharacterized protein</fullName>
    </submittedName>
</protein>
<dbReference type="AlphaFoldDB" id="A0A645BQP2"/>
<dbReference type="EMBL" id="VSSQ01021757">
    <property type="protein sequence ID" value="MPM67557.1"/>
    <property type="molecule type" value="Genomic_DNA"/>
</dbReference>
<evidence type="ECO:0000313" key="2">
    <source>
        <dbReference type="EMBL" id="MPM67557.1"/>
    </source>
</evidence>
<accession>A0A645BQP2</accession>
<reference evidence="2" key="1">
    <citation type="submission" date="2019-08" db="EMBL/GenBank/DDBJ databases">
        <authorList>
            <person name="Kucharzyk K."/>
            <person name="Murdoch R.W."/>
            <person name="Higgins S."/>
            <person name="Loffler F."/>
        </authorList>
    </citation>
    <scope>NUCLEOTIDE SEQUENCE</scope>
</reference>
<name>A0A645BQP2_9ZZZZ</name>